<gene>
    <name evidence="1" type="ORF">F7D59_05605</name>
</gene>
<dbReference type="RefSeq" id="WP_153113111.1">
    <property type="nucleotide sequence ID" value="NZ_VZAS01000071.1"/>
</dbReference>
<protein>
    <submittedName>
        <fullName evidence="1">Uncharacterized protein</fullName>
    </submittedName>
</protein>
<organism evidence="1 2">
    <name type="scientific">Segatella copri</name>
    <dbReference type="NCBI Taxonomy" id="165179"/>
    <lineage>
        <taxon>Bacteria</taxon>
        <taxon>Pseudomonadati</taxon>
        <taxon>Bacteroidota</taxon>
        <taxon>Bacteroidia</taxon>
        <taxon>Bacteroidales</taxon>
        <taxon>Prevotellaceae</taxon>
        <taxon>Segatella</taxon>
    </lineage>
</organism>
<dbReference type="AlphaFoldDB" id="A0A646HK72"/>
<reference evidence="2" key="1">
    <citation type="submission" date="2019-09" db="EMBL/GenBank/DDBJ databases">
        <title>Distinct polysaccharide growth profiles of human intestinal Prevotella copri isolates.</title>
        <authorList>
            <person name="Fehlner-Peach H."/>
            <person name="Magnabosco C."/>
            <person name="Raghavan V."/>
            <person name="Scher J.U."/>
            <person name="Tett A."/>
            <person name="Cox L.M."/>
            <person name="Gottsegen C."/>
            <person name="Watters A."/>
            <person name="Wiltshire- Gordon J.D."/>
            <person name="Segata N."/>
            <person name="Bonneau R."/>
            <person name="Littman D.R."/>
        </authorList>
    </citation>
    <scope>NUCLEOTIDE SEQUENCE [LARGE SCALE GENOMIC DNA]</scope>
    <source>
        <strain evidence="2">iP54</strain>
    </source>
</reference>
<comment type="caution">
    <text evidence="1">The sequence shown here is derived from an EMBL/GenBank/DDBJ whole genome shotgun (WGS) entry which is preliminary data.</text>
</comment>
<sequence length="472" mass="54904">MNIPIDNELQAFDSHLKKNNRVIFSAPFGDGKSYFLNQFQKDYADDYIFITLYPVNYQVVDNYDVFELIKRDILVQLIANGIFVSEDIVIPDGIYAYYYLLHSSNLNLEIEDLMPLTDVLNLDQSVVNKFLTATSIWNVLKKVKTGFDSYKQKFEENKTENKIKQYLTAFGAGKGVIYEFDITSFLISSFIKNFKAKYPDRNIVLCVEDLDRLDPAHIFRILNILTAHVDRQFISFEEQEKFSIRKNKFGFDKTVVVCDYNKLQALFLHFYGKEANFSGYISKFTSSNPFFYSFRQKVSQKLIDCIENLVHFDDDVLKNALASRNSIVDKIHDLNIRQLEYIVLDVERDIKNGRIEFPDHSFMLAKNVPMIKVLVIFNRLGLLCSQYNDCVLSLFENGNLATLKDLDHMLLFGFKEETVSTSFSQKISDDNMVVFCQKNQIGQLDITLKRGVYPQKKIDYRMIIDKAKSYLL</sequence>
<evidence type="ECO:0000313" key="1">
    <source>
        <dbReference type="EMBL" id="MQN89342.1"/>
    </source>
</evidence>
<name>A0A646HK72_9BACT</name>
<dbReference type="EMBL" id="VZBQ01000059">
    <property type="protein sequence ID" value="MQN89342.1"/>
    <property type="molecule type" value="Genomic_DNA"/>
</dbReference>
<proteinExistence type="predicted"/>
<evidence type="ECO:0000313" key="2">
    <source>
        <dbReference type="Proteomes" id="UP000420635"/>
    </source>
</evidence>
<dbReference type="Proteomes" id="UP000420635">
    <property type="component" value="Unassembled WGS sequence"/>
</dbReference>
<accession>A0A646HK72</accession>